<keyword evidence="3 4" id="KW-0129">CBS domain</keyword>
<dbReference type="PANTHER" id="PTHR13780:SF35">
    <property type="entry name" value="LD22662P"/>
    <property type="match status" value="1"/>
</dbReference>
<accession>A0ABP1FWX4</accession>
<evidence type="ECO:0000256" key="1">
    <source>
        <dbReference type="ARBA" id="ARBA00006750"/>
    </source>
</evidence>
<organism evidence="7 8">
    <name type="scientific">Coccomyxa viridis</name>
    <dbReference type="NCBI Taxonomy" id="1274662"/>
    <lineage>
        <taxon>Eukaryota</taxon>
        <taxon>Viridiplantae</taxon>
        <taxon>Chlorophyta</taxon>
        <taxon>core chlorophytes</taxon>
        <taxon>Trebouxiophyceae</taxon>
        <taxon>Trebouxiophyceae incertae sedis</taxon>
        <taxon>Coccomyxaceae</taxon>
        <taxon>Coccomyxa</taxon>
    </lineage>
</organism>
<dbReference type="Proteomes" id="UP001497392">
    <property type="component" value="Unassembled WGS sequence"/>
</dbReference>
<evidence type="ECO:0000313" key="7">
    <source>
        <dbReference type="EMBL" id="CAL5223035.1"/>
    </source>
</evidence>
<evidence type="ECO:0000256" key="5">
    <source>
        <dbReference type="SAM" id="MobiDB-lite"/>
    </source>
</evidence>
<dbReference type="InterPro" id="IPR000644">
    <property type="entry name" value="CBS_dom"/>
</dbReference>
<dbReference type="PROSITE" id="PS51371">
    <property type="entry name" value="CBS"/>
    <property type="match status" value="3"/>
</dbReference>
<evidence type="ECO:0000256" key="2">
    <source>
        <dbReference type="ARBA" id="ARBA00022737"/>
    </source>
</evidence>
<dbReference type="Pfam" id="PF00571">
    <property type="entry name" value="CBS"/>
    <property type="match status" value="3"/>
</dbReference>
<dbReference type="InterPro" id="IPR046342">
    <property type="entry name" value="CBS_dom_sf"/>
</dbReference>
<dbReference type="EMBL" id="CAXHTA020000008">
    <property type="protein sequence ID" value="CAL5223035.1"/>
    <property type="molecule type" value="Genomic_DNA"/>
</dbReference>
<feature type="domain" description="CBS" evidence="6">
    <location>
        <begin position="533"/>
        <end position="589"/>
    </location>
</feature>
<keyword evidence="2" id="KW-0677">Repeat</keyword>
<dbReference type="CDD" id="cd02859">
    <property type="entry name" value="E_set_AMPKbeta_like_N"/>
    <property type="match status" value="1"/>
</dbReference>
<gene>
    <name evidence="7" type="primary">g5490</name>
    <name evidence="7" type="ORF">VP750_LOCUS4694</name>
</gene>
<dbReference type="SMART" id="SM00116">
    <property type="entry name" value="CBS"/>
    <property type="match status" value="3"/>
</dbReference>
<feature type="region of interest" description="Disordered" evidence="5">
    <location>
        <begin position="510"/>
        <end position="532"/>
    </location>
</feature>
<reference evidence="7 8" key="1">
    <citation type="submission" date="2024-06" db="EMBL/GenBank/DDBJ databases">
        <authorList>
            <person name="Kraege A."/>
            <person name="Thomma B."/>
        </authorList>
    </citation>
    <scope>NUCLEOTIDE SEQUENCE [LARGE SCALE GENOMIC DNA]</scope>
</reference>
<feature type="domain" description="CBS" evidence="6">
    <location>
        <begin position="432"/>
        <end position="492"/>
    </location>
</feature>
<evidence type="ECO:0000259" key="6">
    <source>
        <dbReference type="PROSITE" id="PS51371"/>
    </source>
</evidence>
<comment type="similarity">
    <text evidence="1">Belongs to the 5'-AMP-activated protein kinase gamma subunit family.</text>
</comment>
<feature type="region of interest" description="Disordered" evidence="5">
    <location>
        <begin position="91"/>
        <end position="174"/>
    </location>
</feature>
<dbReference type="InterPro" id="IPR032640">
    <property type="entry name" value="AMPK1_CBM"/>
</dbReference>
<feature type="compositionally biased region" description="Low complexity" evidence="5">
    <location>
        <begin position="139"/>
        <end position="155"/>
    </location>
</feature>
<proteinExistence type="inferred from homology"/>
<dbReference type="SUPFAM" id="SSF54631">
    <property type="entry name" value="CBS-domain pair"/>
    <property type="match status" value="2"/>
</dbReference>
<feature type="compositionally biased region" description="Low complexity" evidence="5">
    <location>
        <begin position="92"/>
        <end position="124"/>
    </location>
</feature>
<feature type="region of interest" description="Disordered" evidence="5">
    <location>
        <begin position="329"/>
        <end position="363"/>
    </location>
</feature>
<sequence length="589" mass="64237">MSTYFVPTRFIWRFGGQVVHLCGSFTRWVETVPMAPVDGSPGVFSIVVHLPPGYHQYKFIVDGEWRHDEMQPFMPDPLGNVNNWLFVRKPESQSAPQQLQQTQSATSTGSQQMAQSSQAVSMSAEHANALQPPAQHMMPQASSSPSLQQDSSPAPMAVQMAPSMSGDMDMDNVESSADSVIPSMSLQADEPDFTRNKVRVFLRTHTCYELIPESGKVVILDVGLPIRQAFHALHEQAVASAPLWDEDQGMVIGMISASDFIHVLRRLRHSVTSGGNQMSEAEMDQHTIRGLREEAAQEGRPPKALVSLHPADALSTVLQKLFRNRCSMAPVLTGPSPAGRDRGPTTPTPPGTPPLHSPKSREHNEEACSLLHIATISGVLAALMRHFRASLASLPLLGQAIGTLPLGTWSSQSILVQRENNGLTQGEERRDRRKVGQLHTVQPTTPLTTALSMLLEAGVSVLPIVDANGVLIDQYARADITQLAKGNAYNRLQWEEMTVGQALALAQIGNPPWPASQPGMPPQQGQGGEGNAARPQRVFVCTAHDTLRSIVERLSVPGVRRLFVVDLDTRRMEGIVSLSDVAAYLFDVF</sequence>
<keyword evidence="8" id="KW-1185">Reference proteome</keyword>
<evidence type="ECO:0000256" key="3">
    <source>
        <dbReference type="ARBA" id="ARBA00023122"/>
    </source>
</evidence>
<evidence type="ECO:0000313" key="8">
    <source>
        <dbReference type="Proteomes" id="UP001497392"/>
    </source>
</evidence>
<dbReference type="PANTHER" id="PTHR13780">
    <property type="entry name" value="AMP-ACTIVATED PROTEIN KINASE, GAMMA REGULATORY SUBUNIT"/>
    <property type="match status" value="1"/>
</dbReference>
<protein>
    <submittedName>
        <fullName evidence="7">G5490 protein</fullName>
    </submittedName>
</protein>
<dbReference type="SUPFAM" id="SSF81296">
    <property type="entry name" value="E set domains"/>
    <property type="match status" value="1"/>
</dbReference>
<comment type="caution">
    <text evidence="7">The sequence shown here is derived from an EMBL/GenBank/DDBJ whole genome shotgun (WGS) entry which is preliminary data.</text>
</comment>
<dbReference type="InterPro" id="IPR050511">
    <property type="entry name" value="AMPK_gamma/SDS23_families"/>
</dbReference>
<dbReference type="Gene3D" id="3.10.580.10">
    <property type="entry name" value="CBS-domain"/>
    <property type="match status" value="2"/>
</dbReference>
<evidence type="ECO:0000256" key="4">
    <source>
        <dbReference type="PROSITE-ProRule" id="PRU00703"/>
    </source>
</evidence>
<name>A0ABP1FWX4_9CHLO</name>
<feature type="domain" description="CBS" evidence="6">
    <location>
        <begin position="210"/>
        <end position="271"/>
    </location>
</feature>
<feature type="compositionally biased region" description="Pro residues" evidence="5">
    <location>
        <begin position="511"/>
        <end position="521"/>
    </location>
</feature>
<dbReference type="Gene3D" id="2.60.40.10">
    <property type="entry name" value="Immunoglobulins"/>
    <property type="match status" value="1"/>
</dbReference>
<dbReference type="InterPro" id="IPR013783">
    <property type="entry name" value="Ig-like_fold"/>
</dbReference>
<dbReference type="Pfam" id="PF16561">
    <property type="entry name" value="AMPK1_CBM"/>
    <property type="match status" value="1"/>
</dbReference>
<dbReference type="InterPro" id="IPR014756">
    <property type="entry name" value="Ig_E-set"/>
</dbReference>
<feature type="compositionally biased region" description="Pro residues" evidence="5">
    <location>
        <begin position="346"/>
        <end position="356"/>
    </location>
</feature>